<dbReference type="Pfam" id="PF01758">
    <property type="entry name" value="SBF"/>
    <property type="match status" value="1"/>
</dbReference>
<proteinExistence type="predicted"/>
<evidence type="ECO:0000313" key="7">
    <source>
        <dbReference type="Proteomes" id="UP000288259"/>
    </source>
</evidence>
<accession>A0A432YMZ2</accession>
<evidence type="ECO:0000256" key="5">
    <source>
        <dbReference type="SAM" id="Phobius"/>
    </source>
</evidence>
<comment type="subcellular location">
    <subcellularLocation>
        <location evidence="1">Membrane</location>
        <topology evidence="1">Multi-pass membrane protein</topology>
    </subcellularLocation>
</comment>
<reference evidence="7" key="1">
    <citation type="journal article" date="2018" name="Front. Microbiol.">
        <title>Genome-Based Analysis Reveals the Taxonomy and Diversity of the Family Idiomarinaceae.</title>
        <authorList>
            <person name="Liu Y."/>
            <person name="Lai Q."/>
            <person name="Shao Z."/>
        </authorList>
    </citation>
    <scope>NUCLEOTIDE SEQUENCE [LARGE SCALE GENOMIC DNA]</scope>
    <source>
        <strain evidence="7">CVS-6</strain>
    </source>
</reference>
<feature type="transmembrane region" description="Helical" evidence="5">
    <location>
        <begin position="172"/>
        <end position="191"/>
    </location>
</feature>
<dbReference type="InterPro" id="IPR002657">
    <property type="entry name" value="BilAc:Na_symport/Acr3"/>
</dbReference>
<dbReference type="PANTHER" id="PTHR10361:SF28">
    <property type="entry name" value="P3 PROTEIN-RELATED"/>
    <property type="match status" value="1"/>
</dbReference>
<dbReference type="Gene3D" id="1.20.1530.20">
    <property type="match status" value="1"/>
</dbReference>
<keyword evidence="4 5" id="KW-0472">Membrane</keyword>
<evidence type="ECO:0000256" key="4">
    <source>
        <dbReference type="ARBA" id="ARBA00023136"/>
    </source>
</evidence>
<dbReference type="OrthoDB" id="9806785at2"/>
<gene>
    <name evidence="6" type="ORF">CWI71_05080</name>
</gene>
<organism evidence="6 7">
    <name type="scientific">Pseudidiomarina insulisalsae</name>
    <dbReference type="NCBI Taxonomy" id="575789"/>
    <lineage>
        <taxon>Bacteria</taxon>
        <taxon>Pseudomonadati</taxon>
        <taxon>Pseudomonadota</taxon>
        <taxon>Gammaproteobacteria</taxon>
        <taxon>Alteromonadales</taxon>
        <taxon>Idiomarinaceae</taxon>
        <taxon>Pseudidiomarina</taxon>
    </lineage>
</organism>
<keyword evidence="7" id="KW-1185">Reference proteome</keyword>
<dbReference type="AlphaFoldDB" id="A0A432YMZ2"/>
<evidence type="ECO:0000313" key="6">
    <source>
        <dbReference type="EMBL" id="RUO62225.1"/>
    </source>
</evidence>
<feature type="transmembrane region" description="Helical" evidence="5">
    <location>
        <begin position="197"/>
        <end position="222"/>
    </location>
</feature>
<keyword evidence="3 5" id="KW-1133">Transmembrane helix</keyword>
<dbReference type="InterPro" id="IPR004710">
    <property type="entry name" value="Bilac:Na_transpt"/>
</dbReference>
<name>A0A432YMZ2_9GAMM</name>
<sequence length="300" mass="32074">MSATALLILNSILAFMMFGIALSLTAADFKRVLTQPKAPLIGLAAQFVLLPFFTFIAITLIPMPAEVALGLLLVSCCPGGSFSNIMTFLGNGNAAMSVSMTGIASLMATLLTPFNFMFYASLNPHTDALLQQISVSATDMLTIVLLVLALPLILGLICAQKFPRFARHSEDFFRLVSLLALIGFVVIALALNWQAFIAGASVFLLAVIVHNTLALGLGWGAARLLGVARPERRAITLEVGLQNSGLGLGIIFTYFSEQMAMAVIAAAWGIWHLISGLGLALYWQWRDRRAAITSALGDLS</sequence>
<evidence type="ECO:0000256" key="1">
    <source>
        <dbReference type="ARBA" id="ARBA00004141"/>
    </source>
</evidence>
<feature type="transmembrane region" description="Helical" evidence="5">
    <location>
        <begin position="261"/>
        <end position="283"/>
    </location>
</feature>
<dbReference type="GO" id="GO:0016020">
    <property type="term" value="C:membrane"/>
    <property type="evidence" value="ECO:0007669"/>
    <property type="project" value="UniProtKB-SubCell"/>
</dbReference>
<feature type="transmembrane region" description="Helical" evidence="5">
    <location>
        <begin position="39"/>
        <end position="61"/>
    </location>
</feature>
<dbReference type="Proteomes" id="UP000288259">
    <property type="component" value="Unassembled WGS sequence"/>
</dbReference>
<feature type="transmembrane region" description="Helical" evidence="5">
    <location>
        <begin position="67"/>
        <end position="89"/>
    </location>
</feature>
<comment type="caution">
    <text evidence="6">The sequence shown here is derived from an EMBL/GenBank/DDBJ whole genome shotgun (WGS) entry which is preliminary data.</text>
</comment>
<feature type="transmembrane region" description="Helical" evidence="5">
    <location>
        <begin position="234"/>
        <end position="255"/>
    </location>
</feature>
<feature type="transmembrane region" description="Helical" evidence="5">
    <location>
        <begin position="6"/>
        <end position="27"/>
    </location>
</feature>
<evidence type="ECO:0000256" key="3">
    <source>
        <dbReference type="ARBA" id="ARBA00022989"/>
    </source>
</evidence>
<evidence type="ECO:0000256" key="2">
    <source>
        <dbReference type="ARBA" id="ARBA00022692"/>
    </source>
</evidence>
<dbReference type="EMBL" id="PIPY01000004">
    <property type="protein sequence ID" value="RUO62225.1"/>
    <property type="molecule type" value="Genomic_DNA"/>
</dbReference>
<protein>
    <submittedName>
        <fullName evidence="6">Bile acid:sodium symporter</fullName>
    </submittedName>
</protein>
<feature type="transmembrane region" description="Helical" evidence="5">
    <location>
        <begin position="140"/>
        <end position="160"/>
    </location>
</feature>
<keyword evidence="2 5" id="KW-0812">Transmembrane</keyword>
<feature type="transmembrane region" description="Helical" evidence="5">
    <location>
        <begin position="101"/>
        <end position="120"/>
    </location>
</feature>
<dbReference type="InterPro" id="IPR038770">
    <property type="entry name" value="Na+/solute_symporter_sf"/>
</dbReference>
<dbReference type="RefSeq" id="WP_126754188.1">
    <property type="nucleotide sequence ID" value="NZ_PIPY01000004.1"/>
</dbReference>
<dbReference type="PANTHER" id="PTHR10361">
    <property type="entry name" value="SODIUM-BILE ACID COTRANSPORTER"/>
    <property type="match status" value="1"/>
</dbReference>